<dbReference type="CDD" id="cd05195">
    <property type="entry name" value="enoyl_red"/>
    <property type="match status" value="1"/>
</dbReference>
<dbReference type="Pfam" id="PF08240">
    <property type="entry name" value="ADH_N"/>
    <property type="match status" value="1"/>
</dbReference>
<dbReference type="Pfam" id="PF16197">
    <property type="entry name" value="KAsynt_C_assoc"/>
    <property type="match status" value="1"/>
</dbReference>
<dbReference type="SUPFAM" id="SSF51735">
    <property type="entry name" value="NAD(P)-binding Rossmann-fold domains"/>
    <property type="match status" value="3"/>
</dbReference>
<dbReference type="PROSITE" id="PS52019">
    <property type="entry name" value="PKS_MFAS_DH"/>
    <property type="match status" value="1"/>
</dbReference>
<dbReference type="SUPFAM" id="SSF50129">
    <property type="entry name" value="GroES-like"/>
    <property type="match status" value="1"/>
</dbReference>
<dbReference type="PROSITE" id="PS50075">
    <property type="entry name" value="CARRIER"/>
    <property type="match status" value="1"/>
</dbReference>
<feature type="domain" description="PKS/mFAS DH" evidence="10">
    <location>
        <begin position="892"/>
        <end position="1171"/>
    </location>
</feature>
<keyword evidence="2" id="KW-0597">Phosphoprotein</keyword>
<dbReference type="FunFam" id="3.40.47.10:FF:000019">
    <property type="entry name" value="Polyketide synthase type I"/>
    <property type="match status" value="1"/>
</dbReference>
<evidence type="ECO:0000259" key="8">
    <source>
        <dbReference type="PROSITE" id="PS50075"/>
    </source>
</evidence>
<dbReference type="Pfam" id="PF00109">
    <property type="entry name" value="ketoacyl-synt"/>
    <property type="match status" value="1"/>
</dbReference>
<keyword evidence="4" id="KW-0521">NADP</keyword>
<feature type="active site" description="Proton acceptor; for dehydratase activity" evidence="7">
    <location>
        <position position="924"/>
    </location>
</feature>
<dbReference type="EMBL" id="CP001958">
    <property type="protein sequence ID" value="ADG96805.1"/>
    <property type="molecule type" value="Genomic_DNA"/>
</dbReference>
<dbReference type="KEGG" id="srt:Srot_0318"/>
<dbReference type="InterPro" id="IPR036291">
    <property type="entry name" value="NAD(P)-bd_dom_sf"/>
</dbReference>
<dbReference type="Pfam" id="PF00107">
    <property type="entry name" value="ADH_zinc_N"/>
    <property type="match status" value="1"/>
</dbReference>
<dbReference type="InterPro" id="IPR020841">
    <property type="entry name" value="PKS_Beta-ketoAc_synthase_dom"/>
</dbReference>
<evidence type="ECO:0000313" key="12">
    <source>
        <dbReference type="Proteomes" id="UP000002247"/>
    </source>
</evidence>
<dbReference type="InterPro" id="IPR020806">
    <property type="entry name" value="PKS_PP-bd"/>
</dbReference>
<dbReference type="STRING" id="640132.Srot_0318"/>
<dbReference type="InterPro" id="IPR050091">
    <property type="entry name" value="PKS_NRPS_Biosynth_Enz"/>
</dbReference>
<evidence type="ECO:0000256" key="6">
    <source>
        <dbReference type="ARBA" id="ARBA00023315"/>
    </source>
</evidence>
<dbReference type="HOGENOM" id="CLU_000022_31_5_11"/>
<evidence type="ECO:0000259" key="10">
    <source>
        <dbReference type="PROSITE" id="PS52019"/>
    </source>
</evidence>
<dbReference type="InterPro" id="IPR014043">
    <property type="entry name" value="Acyl_transferase_dom"/>
</dbReference>
<dbReference type="Gene3D" id="3.40.366.10">
    <property type="entry name" value="Malonyl-Coenzyme A Acyl Carrier Protein, domain 2"/>
    <property type="match status" value="1"/>
</dbReference>
<dbReference type="Pfam" id="PF08659">
    <property type="entry name" value="KR"/>
    <property type="match status" value="1"/>
</dbReference>
<dbReference type="GO" id="GO:0016491">
    <property type="term" value="F:oxidoreductase activity"/>
    <property type="evidence" value="ECO:0007669"/>
    <property type="project" value="InterPro"/>
</dbReference>
<dbReference type="Gene3D" id="3.90.180.10">
    <property type="entry name" value="Medium-chain alcohol dehydrogenases, catalytic domain"/>
    <property type="match status" value="1"/>
</dbReference>
<dbReference type="Gene3D" id="3.40.50.720">
    <property type="entry name" value="NAD(P)-binding Rossmann-like Domain"/>
    <property type="match status" value="3"/>
</dbReference>
<dbReference type="GO" id="GO:0004312">
    <property type="term" value="F:fatty acid synthase activity"/>
    <property type="evidence" value="ECO:0007669"/>
    <property type="project" value="TreeGrafter"/>
</dbReference>
<dbReference type="InterPro" id="IPR014031">
    <property type="entry name" value="Ketoacyl_synth_C"/>
</dbReference>
<dbReference type="SUPFAM" id="SSF47336">
    <property type="entry name" value="ACP-like"/>
    <property type="match status" value="1"/>
</dbReference>
<dbReference type="eggNOG" id="COG3321">
    <property type="taxonomic scope" value="Bacteria"/>
</dbReference>
<dbReference type="GO" id="GO:0050111">
    <property type="term" value="F:mycocerosate synthase activity"/>
    <property type="evidence" value="ECO:0007669"/>
    <property type="project" value="UniProtKB-EC"/>
</dbReference>
<dbReference type="InterPro" id="IPR032821">
    <property type="entry name" value="PKS_assoc"/>
</dbReference>
<evidence type="ECO:0000256" key="1">
    <source>
        <dbReference type="ARBA" id="ARBA00022450"/>
    </source>
</evidence>
<dbReference type="InterPro" id="IPR016036">
    <property type="entry name" value="Malonyl_transacylase_ACP-bd"/>
</dbReference>
<dbReference type="Gene3D" id="1.10.1200.10">
    <property type="entry name" value="ACP-like"/>
    <property type="match status" value="1"/>
</dbReference>
<dbReference type="SUPFAM" id="SSF52151">
    <property type="entry name" value="FabD/lysophospholipase-like"/>
    <property type="match status" value="1"/>
</dbReference>
<dbReference type="InterPro" id="IPR049551">
    <property type="entry name" value="PKS_DH_C"/>
</dbReference>
<dbReference type="OrthoDB" id="9778690at2"/>
<keyword evidence="12" id="KW-1185">Reference proteome</keyword>
<dbReference type="InterPro" id="IPR001227">
    <property type="entry name" value="Ac_transferase_dom_sf"/>
</dbReference>
<feature type="domain" description="Ketosynthase family 3 (KS3)" evidence="9">
    <location>
        <begin position="1"/>
        <end position="428"/>
    </location>
</feature>
<evidence type="ECO:0000313" key="11">
    <source>
        <dbReference type="EMBL" id="ADG96805.1"/>
    </source>
</evidence>
<evidence type="ECO:0000256" key="3">
    <source>
        <dbReference type="ARBA" id="ARBA00022679"/>
    </source>
</evidence>
<dbReference type="GO" id="GO:0006633">
    <property type="term" value="P:fatty acid biosynthetic process"/>
    <property type="evidence" value="ECO:0007669"/>
    <property type="project" value="TreeGrafter"/>
</dbReference>
<evidence type="ECO:0000256" key="7">
    <source>
        <dbReference type="PROSITE-ProRule" id="PRU01363"/>
    </source>
</evidence>
<dbReference type="InterPro" id="IPR014030">
    <property type="entry name" value="Ketoacyl_synth_N"/>
</dbReference>
<dbReference type="InterPro" id="IPR057326">
    <property type="entry name" value="KR_dom"/>
</dbReference>
<keyword evidence="1" id="KW-0596">Phosphopantetheine</keyword>
<dbReference type="InterPro" id="IPR020843">
    <property type="entry name" value="ER"/>
</dbReference>
<keyword evidence="6 11" id="KW-0012">Acyltransferase</keyword>
<dbReference type="Pfam" id="PF00550">
    <property type="entry name" value="PP-binding"/>
    <property type="match status" value="1"/>
</dbReference>
<dbReference type="InterPro" id="IPR016035">
    <property type="entry name" value="Acyl_Trfase/lysoPLipase"/>
</dbReference>
<reference evidence="11 12" key="1">
    <citation type="journal article" date="2010" name="Stand. Genomic Sci.">
        <title>Complete genome sequence of Segniliparus rotundus type strain (CDC 1076).</title>
        <authorList>
            <person name="Sikorski J."/>
            <person name="Lapidus A."/>
            <person name="Copeland A."/>
            <person name="Misra M."/>
            <person name="Glavina Del Rio T."/>
            <person name="Nolan M."/>
            <person name="Lucas S."/>
            <person name="Chen F."/>
            <person name="Tice H."/>
            <person name="Cheng J.F."/>
            <person name="Jando M."/>
            <person name="Schneider S."/>
            <person name="Bruce D."/>
            <person name="Goodwin L."/>
            <person name="Pitluck S."/>
            <person name="Liolios K."/>
            <person name="Mikhailova N."/>
            <person name="Pati A."/>
            <person name="Ivanova N."/>
            <person name="Mavromatis K."/>
            <person name="Chen A."/>
            <person name="Palaniappan K."/>
            <person name="Chertkov O."/>
            <person name="Land M."/>
            <person name="Hauser L."/>
            <person name="Chang Y.J."/>
            <person name="Jeffries C.D."/>
            <person name="Brettin T."/>
            <person name="Detter J.C."/>
            <person name="Han C."/>
            <person name="Rohde M."/>
            <person name="Goker M."/>
            <person name="Bristow J."/>
            <person name="Eisen J.A."/>
            <person name="Markowitz V."/>
            <person name="Hugenholtz P."/>
            <person name="Kyrpides N.C."/>
            <person name="Klenk H.P."/>
        </authorList>
    </citation>
    <scope>NUCLEOTIDE SEQUENCE [LARGE SCALE GENOMIC DNA]</scope>
    <source>
        <strain evidence="12">ATCC BAA-972 / CDC 1076 / CIP 108378 / DSM 44985 / JCM 13578</strain>
    </source>
</reference>
<evidence type="ECO:0000256" key="5">
    <source>
        <dbReference type="ARBA" id="ARBA00023268"/>
    </source>
</evidence>
<dbReference type="InterPro" id="IPR049552">
    <property type="entry name" value="PKS_DH_N"/>
</dbReference>
<dbReference type="InterPro" id="IPR049900">
    <property type="entry name" value="PKS_mFAS_DH"/>
</dbReference>
<dbReference type="Pfam" id="PF21089">
    <property type="entry name" value="PKS_DH_N"/>
    <property type="match status" value="1"/>
</dbReference>
<name>D6ZB46_SEGRD</name>
<dbReference type="eggNOG" id="COG0604">
    <property type="taxonomic scope" value="Bacteria"/>
</dbReference>
<dbReference type="Pfam" id="PF14765">
    <property type="entry name" value="PS-DH"/>
    <property type="match status" value="1"/>
</dbReference>
<gene>
    <name evidence="11" type="ordered locus">Srot_0318</name>
</gene>
<dbReference type="RefSeq" id="WP_013137261.1">
    <property type="nucleotide sequence ID" value="NC_014168.1"/>
</dbReference>
<dbReference type="SMART" id="SM00825">
    <property type="entry name" value="PKS_KS"/>
    <property type="match status" value="1"/>
</dbReference>
<dbReference type="InterPro" id="IPR009081">
    <property type="entry name" value="PP-bd_ACP"/>
</dbReference>
<dbReference type="InterPro" id="IPR016039">
    <property type="entry name" value="Thiolase-like"/>
</dbReference>
<dbReference type="EC" id="2.3.1.111" evidence="11"/>
<dbReference type="FunFam" id="3.40.366.10:FF:000002">
    <property type="entry name" value="Probable polyketide synthase 2"/>
    <property type="match status" value="1"/>
</dbReference>
<dbReference type="GO" id="GO:0031177">
    <property type="term" value="F:phosphopantetheine binding"/>
    <property type="evidence" value="ECO:0007669"/>
    <property type="project" value="InterPro"/>
</dbReference>
<dbReference type="CDD" id="cd00833">
    <property type="entry name" value="PKS"/>
    <property type="match status" value="1"/>
</dbReference>
<dbReference type="SMART" id="SM00822">
    <property type="entry name" value="PKS_KR"/>
    <property type="match status" value="1"/>
</dbReference>
<dbReference type="Pfam" id="PF02801">
    <property type="entry name" value="Ketoacyl-synt_C"/>
    <property type="match status" value="1"/>
</dbReference>
<feature type="active site" description="Proton donor; for dehydratase activity" evidence="7">
    <location>
        <position position="1087"/>
    </location>
</feature>
<dbReference type="InterPro" id="IPR011032">
    <property type="entry name" value="GroES-like_sf"/>
</dbReference>
<dbReference type="PANTHER" id="PTHR43775:SF37">
    <property type="entry name" value="SI:DKEY-61P9.11"/>
    <property type="match status" value="1"/>
</dbReference>
<dbReference type="SMART" id="SM00823">
    <property type="entry name" value="PKS_PP"/>
    <property type="match status" value="1"/>
</dbReference>
<proteinExistence type="predicted"/>
<dbReference type="InterPro" id="IPR013154">
    <property type="entry name" value="ADH-like_N"/>
</dbReference>
<dbReference type="SUPFAM" id="SSF53901">
    <property type="entry name" value="Thiolase-like"/>
    <property type="match status" value="1"/>
</dbReference>
<feature type="region of interest" description="C-terminal hotdog fold" evidence="7">
    <location>
        <begin position="1025"/>
        <end position="1171"/>
    </location>
</feature>
<dbReference type="eggNOG" id="COG1028">
    <property type="taxonomic scope" value="Bacteria"/>
</dbReference>
<dbReference type="InterPro" id="IPR036736">
    <property type="entry name" value="ACP-like_sf"/>
</dbReference>
<dbReference type="Gene3D" id="3.40.47.10">
    <property type="match status" value="1"/>
</dbReference>
<keyword evidence="5" id="KW-0511">Multifunctional enzyme</keyword>
<dbReference type="SUPFAM" id="SSF55048">
    <property type="entry name" value="Probable ACP-binding domain of malonyl-CoA ACP transacylase"/>
    <property type="match status" value="1"/>
</dbReference>
<dbReference type="InterPro" id="IPR013968">
    <property type="entry name" value="PKS_KR"/>
</dbReference>
<dbReference type="SMART" id="SM00826">
    <property type="entry name" value="PKS_DH"/>
    <property type="match status" value="1"/>
</dbReference>
<sequence length="2125" mass="227182">MVAVAIVGIGCKFPGGIADADSFWDFILNKGDAVTDIPGDRWDVDKYYDPDPDAPGRMYVRRGGFLTHQFQQFDADFFGISRREAAILDPQQRLLLETVWEALDDAGLAGKVSGEEVGTFIGGFTNDNAVGRTSAHQLERINNFAATSSSQTLLANRLAYALDLRGPSMTVDTACSSSLVATHLAVRAIESGECDVAIAGGSNVMFQPETFITMCKGRFLAADGRCKSFDAAADGYGRGEGVGAVVLKGLEQALRDGDRVYAVIRASGVNQDGRTPSLPVPNPVSQQRLAERVLKEAGIDPALVGYVEAHGTGTNVGDPLELTALGNAYGRVPGRDDPLLIGSVKNNFGHTEAAAGVAGLIKAALTVQRRIVAPQVWLEKLNPQIPFEELRLRVPMAAEKYPDLRAPAFVAVNSFGYGGTNAHVLVEEPPAPRATGAVDGVRVFPLSARSEASLRGIARSYAQLLESDRSDEKAQRLKTAATGRRAHHFLRKGIVYRDADHLFEQLNAYADNDNVAPGRVLVEGISEPVFVFSGMGPQWWAMGRGLLERPGVFRDTAEEVDAAFRAVSGWSVLEELLRPEGDSTISRTDVAQPANFLVQAALAKHVEQFGAKPVCVVGHSVGEVASAYVSGALSLHDAATVAFHRSRLQAKTAGTGGMLAVGLGSDDARRRAERFADKVCVAAINSSAATTLAGDFDALREIHAELVEEGIFARTLRVEVPYHSHLMEPILDELATALRGLVPRPAAIPVYSTVTGAQIDGEAFADPAYWQKNVREPVLFAQAIDTLIEERHRAFLEIGPHPVLAGNIRESFVRHSVSGAAIPTLDRNVEAEQAVLQAVADLYAAGSIDVPGDAGLYSSSAVDHVDLPTYPWAREQLWEEEPVTLRARYGDPDSFPLLGDRTGDTVSQWGLTLAPANLPWLPDHVVAGSVVLPGTAYLDAALSAARQRTGRAHAGLDSVAFVAPLVIAEHDVPITRLSVEDATKRFVFKGRSAHTQQWTTHAYGRLVEADPGSLTIDIPAPTQSDVAFAREAVYEGLSSVGLSYGPAFQRIRSARIASDTCVAQLESPSLSGSGPARQHTVHPTLSDAALQCVAVLLAARPELVAVPSAYVPASVDRVRFYHEVPENPLAVVEITSSQPLRANAYLASEDGDVALAMFGVTLRPVGAAPSPLEELDRYFFEPRWEPADEEEHAPAAAPRAANAVVLIGNVAQSVEGGCRRAAGAGARVVRLASAAAERSAELAETLAAAMRDDAFVRVLVAVGDDGAPEENVHHIVAVARALTEVLASDDTDQTVKADAQAVVVSRGAFFAPGDHDLNLAHAGLAGARRTIANEQLAVRWSLLDTAVSATEDEVAEALGAAGATAALDEVAVRAGRRWVQRMRRSLPELTEAWETPFQAADPEVAYEVQLPKSRLLKDIALRECDRVEPGPRQVEIRVETIGLNYKDPLKVIGILADRELEGTYFGLEPGMEGFGVVTRVGSDVREVRVGDGLIVSERGLLRRYLTFDLDGGAAWAPLRHEDFSDSEFDPLAIGSGLPFLTAAYAFRSLVGLQPGERVLVHGAAGGMGMGAVQLAVSMGAVVYATAGTEERRRAALELGAAEVFDSRSVGFVDDVLRATQGRGVDVVYNSLPGEVIAQNFAVAGEFCRIVEIGKADIYFGGSMELKPFNRNLTFHSLDMDRLMRQRPDLFRQLLQEGVGLLTDTRLRLLPYTRFSISDVAEAFEAVFRARHVGRIVVDLRDEAPMLLPRKAAPVAVRPDGSYLITGGFGAFGLATARSLAREGATRLILVGRSGAVTSEVQAQVESLRASGVEVLEKRIDIADYDQVAALVSDVESSGSPLRGVFHTAGVIFDEPIGKLTLDAARKVFAPKVVGALNLDRALREHGARIDSFVLYSSISALVGAAPQTSYAAANSALDAFAQWRRAQGLPALSVNWGALSGGMAVTSDAVQSYLDFIGFRMVNMETAAALLHECSRFDLPHVAVMGIDWGRWRNAMPAAAQSTRFSHLAAEAETVTNEQAAFRAAVLAAPEEERGPIVTKALAEQLAEVLGVKAENLDPRGPLVDLGIDSLMAVEFGARAGKHLNIQVAAFQFTPDLTLEAVGARIAALIVQEAAAESDQTSEKR</sequence>
<feature type="region of interest" description="N-terminal hotdog fold" evidence="7">
    <location>
        <begin position="892"/>
        <end position="1013"/>
    </location>
</feature>
<dbReference type="PANTHER" id="PTHR43775">
    <property type="entry name" value="FATTY ACID SYNTHASE"/>
    <property type="match status" value="1"/>
</dbReference>
<dbReference type="SMART" id="SM00829">
    <property type="entry name" value="PKS_ER"/>
    <property type="match status" value="1"/>
</dbReference>
<dbReference type="Pfam" id="PF00698">
    <property type="entry name" value="Acyl_transf_1"/>
    <property type="match status" value="1"/>
</dbReference>
<evidence type="ECO:0000256" key="4">
    <source>
        <dbReference type="ARBA" id="ARBA00022857"/>
    </source>
</evidence>
<feature type="domain" description="Carrier" evidence="8">
    <location>
        <begin position="2033"/>
        <end position="2110"/>
    </location>
</feature>
<evidence type="ECO:0000259" key="9">
    <source>
        <dbReference type="PROSITE" id="PS52004"/>
    </source>
</evidence>
<dbReference type="InterPro" id="IPR042104">
    <property type="entry name" value="PKS_dehydratase_sf"/>
</dbReference>
<keyword evidence="3 11" id="KW-0808">Transferase</keyword>
<dbReference type="Proteomes" id="UP000002247">
    <property type="component" value="Chromosome"/>
</dbReference>
<dbReference type="PROSITE" id="PS52004">
    <property type="entry name" value="KS3_2"/>
    <property type="match status" value="1"/>
</dbReference>
<dbReference type="Gene3D" id="3.30.70.3290">
    <property type="match status" value="1"/>
</dbReference>
<evidence type="ECO:0000256" key="2">
    <source>
        <dbReference type="ARBA" id="ARBA00022553"/>
    </source>
</evidence>
<accession>D6ZB46</accession>
<protein>
    <submittedName>
        <fullName evidence="11">Mycocerosate synthase</fullName>
        <ecNumber evidence="11">2.3.1.111</ecNumber>
    </submittedName>
</protein>
<dbReference type="InterPro" id="IPR013149">
    <property type="entry name" value="ADH-like_C"/>
</dbReference>
<dbReference type="Gene3D" id="3.10.129.110">
    <property type="entry name" value="Polyketide synthase dehydratase"/>
    <property type="match status" value="1"/>
</dbReference>
<dbReference type="SMART" id="SM00827">
    <property type="entry name" value="PKS_AT"/>
    <property type="match status" value="1"/>
</dbReference>
<organism evidence="11 12">
    <name type="scientific">Segniliparus rotundus (strain ATCC BAA-972 / CDC 1076 / CIP 108378 / DSM 44985 / JCM 13578)</name>
    <dbReference type="NCBI Taxonomy" id="640132"/>
    <lineage>
        <taxon>Bacteria</taxon>
        <taxon>Bacillati</taxon>
        <taxon>Actinomycetota</taxon>
        <taxon>Actinomycetes</taxon>
        <taxon>Mycobacteriales</taxon>
        <taxon>Segniliparaceae</taxon>
        <taxon>Segniliparus</taxon>
    </lineage>
</organism>
<dbReference type="InterPro" id="IPR020807">
    <property type="entry name" value="PKS_DH"/>
</dbReference>